<proteinExistence type="predicted"/>
<dbReference type="Pfam" id="PF16138">
    <property type="entry name" value="DUF4846"/>
    <property type="match status" value="1"/>
</dbReference>
<sequence length="288" mass="32720">MIMPWMMQSSYYNFPGRKKNACGKYGPLHLHSMRCFLPWLTLVFTALQMQAQTVADVPVPAGFTRMAQPPESFGAWLRKVPLKKDRTVYLFNGQKKYNQQAQFAVLDISVGSKDLQQCADAVMRLYAEYRYAHRQFGRIAFRATDGTLMDYDSWRNGTRYVLQKGKLVKRRSAAPAENRESFRQFLETVFSYAGTLSLSRELRAAADILPGDVFIQGGSPGHAVIVMDVAVNKAGERRFLLAQSYMPAQSIHLLRNPADARSPWYGTRVGEALITPEWDFKPGSLKRF</sequence>
<dbReference type="AlphaFoldDB" id="A0A3N4PKM9"/>
<dbReference type="InterPro" id="IPR032315">
    <property type="entry name" value="DUF4846"/>
</dbReference>
<evidence type="ECO:0000313" key="1">
    <source>
        <dbReference type="EMBL" id="RPE08766.1"/>
    </source>
</evidence>
<keyword evidence="2" id="KW-1185">Reference proteome</keyword>
<dbReference type="EMBL" id="RPDH01000002">
    <property type="protein sequence ID" value="RPE08766.1"/>
    <property type="molecule type" value="Genomic_DNA"/>
</dbReference>
<accession>A0A3N4PKM9</accession>
<protein>
    <recommendedName>
        <fullName evidence="3">DUF4846 domain-containing protein</fullName>
    </recommendedName>
</protein>
<evidence type="ECO:0000313" key="2">
    <source>
        <dbReference type="Proteomes" id="UP000278351"/>
    </source>
</evidence>
<reference evidence="1 2" key="1">
    <citation type="submission" date="2018-11" db="EMBL/GenBank/DDBJ databases">
        <title>Chitinophaga lutea sp.nov., isolate from arsenic contaminated soil.</title>
        <authorList>
            <person name="Zong Y."/>
        </authorList>
    </citation>
    <scope>NUCLEOTIDE SEQUENCE [LARGE SCALE GENOMIC DNA]</scope>
    <source>
        <strain evidence="1 2">ZY74</strain>
    </source>
</reference>
<comment type="caution">
    <text evidence="1">The sequence shown here is derived from an EMBL/GenBank/DDBJ whole genome shotgun (WGS) entry which is preliminary data.</text>
</comment>
<gene>
    <name evidence="1" type="ORF">EGT74_17185</name>
</gene>
<evidence type="ECO:0008006" key="3">
    <source>
        <dbReference type="Google" id="ProtNLM"/>
    </source>
</evidence>
<organism evidence="1 2">
    <name type="scientific">Chitinophaga lutea</name>
    <dbReference type="NCBI Taxonomy" id="2488634"/>
    <lineage>
        <taxon>Bacteria</taxon>
        <taxon>Pseudomonadati</taxon>
        <taxon>Bacteroidota</taxon>
        <taxon>Chitinophagia</taxon>
        <taxon>Chitinophagales</taxon>
        <taxon>Chitinophagaceae</taxon>
        <taxon>Chitinophaga</taxon>
    </lineage>
</organism>
<dbReference type="Proteomes" id="UP000278351">
    <property type="component" value="Unassembled WGS sequence"/>
</dbReference>
<name>A0A3N4PKM9_9BACT</name>